<evidence type="ECO:0000256" key="13">
    <source>
        <dbReference type="ARBA" id="ARBA00023136"/>
    </source>
</evidence>
<keyword evidence="10" id="KW-1133">Transmembrane helix</keyword>
<proteinExistence type="inferred from homology"/>
<evidence type="ECO:0000313" key="16">
    <source>
        <dbReference type="Proteomes" id="UP000005237"/>
    </source>
</evidence>
<name>A0A8R1II69_CAEJA</name>
<keyword evidence="6" id="KW-0812">Transmembrane</keyword>
<dbReference type="EnsemblMetazoa" id="CJA34371.1">
    <property type="protein sequence ID" value="CJA34371.1"/>
    <property type="gene ID" value="WBGene00210218"/>
</dbReference>
<evidence type="ECO:0000256" key="2">
    <source>
        <dbReference type="ARBA" id="ARBA00008958"/>
    </source>
</evidence>
<comment type="subunit">
    <text evidence="14">Component of the uniplex complex. Interacts (via the transmembrane region) with MCU (via the first transmembrane region); the interaction is direct.</text>
</comment>
<reference evidence="15" key="2">
    <citation type="submission" date="2022-06" db="UniProtKB">
        <authorList>
            <consortium name="EnsemblMetazoa"/>
        </authorList>
    </citation>
    <scope>IDENTIFICATION</scope>
    <source>
        <strain evidence="15">DF5081</strain>
    </source>
</reference>
<dbReference type="GO" id="GO:1990246">
    <property type="term" value="C:uniplex complex"/>
    <property type="evidence" value="ECO:0007669"/>
    <property type="project" value="UniProtKB-UniRule"/>
</dbReference>
<keyword evidence="4 14" id="KW-0813">Transport</keyword>
<dbReference type="Proteomes" id="UP000005237">
    <property type="component" value="Unassembled WGS sequence"/>
</dbReference>
<dbReference type="Pfam" id="PF10161">
    <property type="entry name" value="DDDD"/>
    <property type="match status" value="1"/>
</dbReference>
<evidence type="ECO:0000256" key="1">
    <source>
        <dbReference type="ARBA" id="ARBA00004434"/>
    </source>
</evidence>
<sequence length="90" mass="9823">MPPKIGVHRFIRAVLNYTTTYLQNGQYAASLSANASGNIGQRPFSNRAGILKLLLVCSSSFYVGALIAHKGASYLEENEIFVPTDEDDDD</sequence>
<dbReference type="AlphaFoldDB" id="A0A8R1II69"/>
<evidence type="ECO:0000256" key="4">
    <source>
        <dbReference type="ARBA" id="ARBA00022448"/>
    </source>
</evidence>
<keyword evidence="12 14" id="KW-0496">Mitochondrion</keyword>
<evidence type="ECO:0000256" key="10">
    <source>
        <dbReference type="ARBA" id="ARBA00022989"/>
    </source>
</evidence>
<dbReference type="GO" id="GO:0036444">
    <property type="term" value="P:calcium import into the mitochondrion"/>
    <property type="evidence" value="ECO:0007669"/>
    <property type="project" value="UniProtKB-UniRule"/>
</dbReference>
<evidence type="ECO:0000256" key="8">
    <source>
        <dbReference type="ARBA" id="ARBA00022837"/>
    </source>
</evidence>
<evidence type="ECO:0000256" key="9">
    <source>
        <dbReference type="ARBA" id="ARBA00022946"/>
    </source>
</evidence>
<keyword evidence="11 14" id="KW-0406">Ion transport</keyword>
<evidence type="ECO:0000256" key="14">
    <source>
        <dbReference type="RuleBase" id="RU369077"/>
    </source>
</evidence>
<comment type="subcellular location">
    <subcellularLocation>
        <location evidence="1 14">Mitochondrion inner membrane</location>
        <topology evidence="1 14">Single-pass membrane protein</topology>
    </subcellularLocation>
</comment>
<evidence type="ECO:0000256" key="3">
    <source>
        <dbReference type="ARBA" id="ARBA00022180"/>
    </source>
</evidence>
<evidence type="ECO:0000256" key="7">
    <source>
        <dbReference type="ARBA" id="ARBA00022792"/>
    </source>
</evidence>
<keyword evidence="9 14" id="KW-0809">Transit peptide</keyword>
<dbReference type="PANTHER" id="PTHR33904:SF1">
    <property type="entry name" value="ESSENTIAL MCU REGULATOR, MITOCHONDRIAL"/>
    <property type="match status" value="1"/>
</dbReference>
<reference evidence="16" key="1">
    <citation type="submission" date="2010-08" db="EMBL/GenBank/DDBJ databases">
        <authorList>
            <consortium name="Caenorhabditis japonica Sequencing Consortium"/>
            <person name="Wilson R.K."/>
        </authorList>
    </citation>
    <scope>NUCLEOTIDE SEQUENCE [LARGE SCALE GENOMIC DNA]</scope>
    <source>
        <strain evidence="16">DF5081</strain>
    </source>
</reference>
<evidence type="ECO:0000256" key="6">
    <source>
        <dbReference type="ARBA" id="ARBA00022692"/>
    </source>
</evidence>
<keyword evidence="8 14" id="KW-0106">Calcium</keyword>
<dbReference type="InterPro" id="IPR018782">
    <property type="entry name" value="MCU_reg"/>
</dbReference>
<evidence type="ECO:0000313" key="15">
    <source>
        <dbReference type="EnsemblMetazoa" id="CJA34371.1"/>
    </source>
</evidence>
<evidence type="ECO:0000256" key="5">
    <source>
        <dbReference type="ARBA" id="ARBA00022568"/>
    </source>
</evidence>
<dbReference type="OMA" id="YTTTYLQ"/>
<keyword evidence="7 14" id="KW-0999">Mitochondrion inner membrane</keyword>
<comment type="similarity">
    <text evidence="2 14">Belongs to the SMDT1/EMRE family.</text>
</comment>
<dbReference type="GO" id="GO:0051560">
    <property type="term" value="P:mitochondrial calcium ion homeostasis"/>
    <property type="evidence" value="ECO:0007669"/>
    <property type="project" value="UniProtKB-UniRule"/>
</dbReference>
<organism evidence="15 16">
    <name type="scientific">Caenorhabditis japonica</name>
    <dbReference type="NCBI Taxonomy" id="281687"/>
    <lineage>
        <taxon>Eukaryota</taxon>
        <taxon>Metazoa</taxon>
        <taxon>Ecdysozoa</taxon>
        <taxon>Nematoda</taxon>
        <taxon>Chromadorea</taxon>
        <taxon>Rhabditida</taxon>
        <taxon>Rhabditina</taxon>
        <taxon>Rhabditomorpha</taxon>
        <taxon>Rhabditoidea</taxon>
        <taxon>Rhabditidae</taxon>
        <taxon>Peloderinae</taxon>
        <taxon>Caenorhabditis</taxon>
    </lineage>
</organism>
<keyword evidence="5 14" id="KW-0109">Calcium transport</keyword>
<dbReference type="PANTHER" id="PTHR33904">
    <property type="entry name" value="ESSENTIAL MCU REGULATOR, MITOCHONDRIAL"/>
    <property type="match status" value="1"/>
</dbReference>
<comment type="function">
    <text evidence="14">Essential regulatory subunit of the mitochondrial calcium uniporter complex (uniplex), a complex that mediates calcium uptake into mitochondria.</text>
</comment>
<evidence type="ECO:0000256" key="11">
    <source>
        <dbReference type="ARBA" id="ARBA00023065"/>
    </source>
</evidence>
<keyword evidence="16" id="KW-1185">Reference proteome</keyword>
<evidence type="ECO:0000256" key="12">
    <source>
        <dbReference type="ARBA" id="ARBA00023128"/>
    </source>
</evidence>
<accession>A0A8R1II69</accession>
<protein>
    <recommendedName>
        <fullName evidence="3 14">Essential MCU regulator, mitochondrial</fullName>
    </recommendedName>
    <alternativeName>
        <fullName evidence="14">Single-pass membrane protein with aspartate-rich tail 1, mitochondrial</fullName>
    </alternativeName>
</protein>
<keyword evidence="13" id="KW-0472">Membrane</keyword>